<dbReference type="EMBL" id="JAIWYP010000002">
    <property type="protein sequence ID" value="KAH3872317.1"/>
    <property type="molecule type" value="Genomic_DNA"/>
</dbReference>
<comment type="caution">
    <text evidence="2">The sequence shown here is derived from an EMBL/GenBank/DDBJ whole genome shotgun (WGS) entry which is preliminary data.</text>
</comment>
<gene>
    <name evidence="2" type="ORF">DPMN_035532</name>
</gene>
<reference evidence="2" key="1">
    <citation type="journal article" date="2019" name="bioRxiv">
        <title>The Genome of the Zebra Mussel, Dreissena polymorpha: A Resource for Invasive Species Research.</title>
        <authorList>
            <person name="McCartney M.A."/>
            <person name="Auch B."/>
            <person name="Kono T."/>
            <person name="Mallez S."/>
            <person name="Zhang Y."/>
            <person name="Obille A."/>
            <person name="Becker A."/>
            <person name="Abrahante J.E."/>
            <person name="Garbe J."/>
            <person name="Badalamenti J.P."/>
            <person name="Herman A."/>
            <person name="Mangelson H."/>
            <person name="Liachko I."/>
            <person name="Sullivan S."/>
            <person name="Sone E.D."/>
            <person name="Koren S."/>
            <person name="Silverstein K.A.T."/>
            <person name="Beckman K.B."/>
            <person name="Gohl D.M."/>
        </authorList>
    </citation>
    <scope>NUCLEOTIDE SEQUENCE</scope>
    <source>
        <strain evidence="2">Duluth1</strain>
        <tissue evidence="2">Whole animal</tissue>
    </source>
</reference>
<sequence length="143" mass="16257">MNAVKELQRKHLNQKKSKNNGSGHDKKEREQSPTEQKLEVNTDIVDKAYRSDTTLKTLLTGDSILSGINRRGLNTNTNITTLPGRKIRDIRLALDSWGMKKYENVIIYIDGNDMAEGSNCYMNLMDITALYTCAQLSQDEMQM</sequence>
<evidence type="ECO:0000313" key="2">
    <source>
        <dbReference type="EMBL" id="KAH3872317.1"/>
    </source>
</evidence>
<keyword evidence="3" id="KW-1185">Reference proteome</keyword>
<evidence type="ECO:0000313" key="3">
    <source>
        <dbReference type="Proteomes" id="UP000828390"/>
    </source>
</evidence>
<evidence type="ECO:0000256" key="1">
    <source>
        <dbReference type="SAM" id="MobiDB-lite"/>
    </source>
</evidence>
<reference evidence="2" key="2">
    <citation type="submission" date="2020-11" db="EMBL/GenBank/DDBJ databases">
        <authorList>
            <person name="McCartney M.A."/>
            <person name="Auch B."/>
            <person name="Kono T."/>
            <person name="Mallez S."/>
            <person name="Becker A."/>
            <person name="Gohl D.M."/>
            <person name="Silverstein K.A.T."/>
            <person name="Koren S."/>
            <person name="Bechman K.B."/>
            <person name="Herman A."/>
            <person name="Abrahante J.E."/>
            <person name="Garbe J."/>
        </authorList>
    </citation>
    <scope>NUCLEOTIDE SEQUENCE</scope>
    <source>
        <strain evidence="2">Duluth1</strain>
        <tissue evidence="2">Whole animal</tissue>
    </source>
</reference>
<feature type="region of interest" description="Disordered" evidence="1">
    <location>
        <begin position="1"/>
        <end position="41"/>
    </location>
</feature>
<dbReference type="Proteomes" id="UP000828390">
    <property type="component" value="Unassembled WGS sequence"/>
</dbReference>
<protein>
    <submittedName>
        <fullName evidence="2">Uncharacterized protein</fullName>
    </submittedName>
</protein>
<name>A0A9D4M7G6_DREPO</name>
<proteinExistence type="predicted"/>
<organism evidence="2 3">
    <name type="scientific">Dreissena polymorpha</name>
    <name type="common">Zebra mussel</name>
    <name type="synonym">Mytilus polymorpha</name>
    <dbReference type="NCBI Taxonomy" id="45954"/>
    <lineage>
        <taxon>Eukaryota</taxon>
        <taxon>Metazoa</taxon>
        <taxon>Spiralia</taxon>
        <taxon>Lophotrochozoa</taxon>
        <taxon>Mollusca</taxon>
        <taxon>Bivalvia</taxon>
        <taxon>Autobranchia</taxon>
        <taxon>Heteroconchia</taxon>
        <taxon>Euheterodonta</taxon>
        <taxon>Imparidentia</taxon>
        <taxon>Neoheterodontei</taxon>
        <taxon>Myida</taxon>
        <taxon>Dreissenoidea</taxon>
        <taxon>Dreissenidae</taxon>
        <taxon>Dreissena</taxon>
    </lineage>
</organism>
<feature type="compositionally biased region" description="Basic residues" evidence="1">
    <location>
        <begin position="8"/>
        <end position="18"/>
    </location>
</feature>
<dbReference type="Gene3D" id="3.40.50.12690">
    <property type="match status" value="1"/>
</dbReference>
<accession>A0A9D4M7G6</accession>
<dbReference type="AlphaFoldDB" id="A0A9D4M7G6"/>
<feature type="compositionally biased region" description="Basic and acidic residues" evidence="1">
    <location>
        <begin position="23"/>
        <end position="41"/>
    </location>
</feature>